<protein>
    <recommendedName>
        <fullName evidence="4">ATP synthase protein I</fullName>
    </recommendedName>
</protein>
<evidence type="ECO:0008006" key="4">
    <source>
        <dbReference type="Google" id="ProtNLM"/>
    </source>
</evidence>
<keyword evidence="1" id="KW-0472">Membrane</keyword>
<name>A0ABV8TYP1_9ACTN</name>
<comment type="caution">
    <text evidence="2">The sequence shown here is derived from an EMBL/GenBank/DDBJ whole genome shotgun (WGS) entry which is preliminary data.</text>
</comment>
<dbReference type="Proteomes" id="UP001595823">
    <property type="component" value="Unassembled WGS sequence"/>
</dbReference>
<feature type="transmembrane region" description="Helical" evidence="1">
    <location>
        <begin position="21"/>
        <end position="43"/>
    </location>
</feature>
<dbReference type="EMBL" id="JBHSDK010000015">
    <property type="protein sequence ID" value="MFC4335695.1"/>
    <property type="molecule type" value="Genomic_DNA"/>
</dbReference>
<keyword evidence="3" id="KW-1185">Reference proteome</keyword>
<dbReference type="RefSeq" id="WP_380620814.1">
    <property type="nucleotide sequence ID" value="NZ_JBHSDK010000015.1"/>
</dbReference>
<organism evidence="2 3">
    <name type="scientific">Salininema proteolyticum</name>
    <dbReference type="NCBI Taxonomy" id="1607685"/>
    <lineage>
        <taxon>Bacteria</taxon>
        <taxon>Bacillati</taxon>
        <taxon>Actinomycetota</taxon>
        <taxon>Actinomycetes</taxon>
        <taxon>Glycomycetales</taxon>
        <taxon>Glycomycetaceae</taxon>
        <taxon>Salininema</taxon>
    </lineage>
</organism>
<evidence type="ECO:0000313" key="2">
    <source>
        <dbReference type="EMBL" id="MFC4335695.1"/>
    </source>
</evidence>
<evidence type="ECO:0000256" key="1">
    <source>
        <dbReference type="SAM" id="Phobius"/>
    </source>
</evidence>
<keyword evidence="1" id="KW-0812">Transmembrane</keyword>
<proteinExistence type="predicted"/>
<keyword evidence="1" id="KW-1133">Transmembrane helix</keyword>
<evidence type="ECO:0000313" key="3">
    <source>
        <dbReference type="Proteomes" id="UP001595823"/>
    </source>
</evidence>
<gene>
    <name evidence="2" type="ORF">ACFPET_10830</name>
</gene>
<sequence length="75" mass="7908">MADKDSPDDPEHKNSAQGADAGWRAMGYLLSGLIVWGGAGFLIDKWLDLPGIGLLIGMLVGAGAGMYLLMKNMSK</sequence>
<reference evidence="3" key="1">
    <citation type="journal article" date="2019" name="Int. J. Syst. Evol. Microbiol.">
        <title>The Global Catalogue of Microorganisms (GCM) 10K type strain sequencing project: providing services to taxonomists for standard genome sequencing and annotation.</title>
        <authorList>
            <consortium name="The Broad Institute Genomics Platform"/>
            <consortium name="The Broad Institute Genome Sequencing Center for Infectious Disease"/>
            <person name="Wu L."/>
            <person name="Ma J."/>
        </authorList>
    </citation>
    <scope>NUCLEOTIDE SEQUENCE [LARGE SCALE GENOMIC DNA]</scope>
    <source>
        <strain evidence="3">IBRC-M 10908</strain>
    </source>
</reference>
<feature type="transmembrane region" description="Helical" evidence="1">
    <location>
        <begin position="49"/>
        <end position="70"/>
    </location>
</feature>
<accession>A0ABV8TYP1</accession>